<dbReference type="SFLD" id="SFLDS00029">
    <property type="entry name" value="Radical_SAM"/>
    <property type="match status" value="1"/>
</dbReference>
<dbReference type="KEGG" id="vin:AKJ08_1097"/>
<dbReference type="Gene3D" id="6.10.140.1170">
    <property type="match status" value="1"/>
</dbReference>
<evidence type="ECO:0000256" key="8">
    <source>
        <dbReference type="ARBA" id="ARBA00023004"/>
    </source>
</evidence>
<accession>A0A0K1PB24</accession>
<keyword evidence="5" id="KW-0949">S-adenosyl-L-methionine</keyword>
<dbReference type="PROSITE" id="PS51918">
    <property type="entry name" value="RADICAL_SAM"/>
    <property type="match status" value="1"/>
</dbReference>
<evidence type="ECO:0000256" key="1">
    <source>
        <dbReference type="ARBA" id="ARBA00001933"/>
    </source>
</evidence>
<dbReference type="EMBL" id="CP012332">
    <property type="protein sequence ID" value="AKU90710.1"/>
    <property type="molecule type" value="Genomic_DNA"/>
</dbReference>
<dbReference type="PATRIC" id="fig|1391653.3.peg.1124"/>
<evidence type="ECO:0000256" key="4">
    <source>
        <dbReference type="ARBA" id="ARBA00022485"/>
    </source>
</evidence>
<feature type="binding site" evidence="11">
    <location>
        <position position="182"/>
    </location>
    <ligand>
        <name>[4Fe-4S] cluster</name>
        <dbReference type="ChEBI" id="CHEBI:49883"/>
        <note>4Fe-4S-S-AdoMet</note>
    </ligand>
</feature>
<keyword evidence="8" id="KW-0408">Iron</keyword>
<feature type="domain" description="Radical SAM core" evidence="14">
    <location>
        <begin position="161"/>
        <end position="375"/>
    </location>
</feature>
<reference evidence="15 16" key="1">
    <citation type="submission" date="2015-08" db="EMBL/GenBank/DDBJ databases">
        <authorList>
            <person name="Babu N.S."/>
            <person name="Beckwith C.J."/>
            <person name="Beseler K.G."/>
            <person name="Brison A."/>
            <person name="Carone J.V."/>
            <person name="Caskin T.P."/>
            <person name="Diamond M."/>
            <person name="Durham M.E."/>
            <person name="Foxe J.M."/>
            <person name="Go M."/>
            <person name="Henderson B.A."/>
            <person name="Jones I.B."/>
            <person name="McGettigan J.A."/>
            <person name="Micheletti S.J."/>
            <person name="Nasrallah M.E."/>
            <person name="Ortiz D."/>
            <person name="Piller C.R."/>
            <person name="Privatt S.R."/>
            <person name="Schneider S.L."/>
            <person name="Sharp S."/>
            <person name="Smith T.C."/>
            <person name="Stanton J.D."/>
            <person name="Ullery H.E."/>
            <person name="Wilson R.J."/>
            <person name="Serrano M.G."/>
            <person name="Buck G."/>
            <person name="Lee V."/>
            <person name="Wang Y."/>
            <person name="Carvalho R."/>
            <person name="Voegtly L."/>
            <person name="Shi R."/>
            <person name="Duckworth R."/>
            <person name="Johnson A."/>
            <person name="Loviza R."/>
            <person name="Walstead R."/>
            <person name="Shah Z."/>
            <person name="Kiflezghi M."/>
            <person name="Wade K."/>
            <person name="Ball S.L."/>
            <person name="Bradley K.W."/>
            <person name="Asai D.J."/>
            <person name="Bowman C.A."/>
            <person name="Russell D.A."/>
            <person name="Pope W.H."/>
            <person name="Jacobs-Sera D."/>
            <person name="Hendrix R.W."/>
            <person name="Hatfull G.F."/>
        </authorList>
    </citation>
    <scope>NUCLEOTIDE SEQUENCE [LARGE SCALE GENOMIC DNA]</scope>
    <source>
        <strain evidence="15 16">DSM 27710</strain>
    </source>
</reference>
<dbReference type="AlphaFoldDB" id="A0A0K1PB24"/>
<dbReference type="STRING" id="1391653.AKJ08_1097"/>
<keyword evidence="10" id="KW-0413">Isomerase</keyword>
<protein>
    <submittedName>
        <fullName evidence="15">Lysine 2,3-aminomutase</fullName>
    </submittedName>
</protein>
<dbReference type="PANTHER" id="PTHR30538:SF1">
    <property type="entry name" value="L-LYSINE 2,3-AMINOMUTASE"/>
    <property type="match status" value="1"/>
</dbReference>
<dbReference type="Pfam" id="PF12544">
    <property type="entry name" value="LAM_C"/>
    <property type="match status" value="1"/>
</dbReference>
<evidence type="ECO:0000256" key="10">
    <source>
        <dbReference type="ARBA" id="ARBA00023235"/>
    </source>
</evidence>
<evidence type="ECO:0000256" key="2">
    <source>
        <dbReference type="ARBA" id="ARBA00001966"/>
    </source>
</evidence>
<sequence>MSPPKPAAPGTARGAADGPLAAEPLPILGSILGAREARRPPLTVPPRGRAEPRPWRELFPDATEAEWNDWRWQARRSIRTLEELERFVSLTEDERAGVVETASIFKLAITPYYLTLIDPEHPFCPVRRQAIPSSAEARVAPGELADPLGEDLHRPVTSIVHKYPDRVLLLALDRCSVYCRHCTRRRITGQPETEIDRSTIAEAVDYLHAHPEVRDVLISGGDPFLLATSRLDELLGAIRAVPHVQMIRIGTRVPVCTPMRVDDELCRVLRKHAPVFVVTHFNHPKELTADSGAACERLVDHGVPVENQAVLMRRINSDARILTDLSHRLLERRVRPYYLHQMDVAEGLEHLRTPIRTGVDILEKMRGWTTGLAIPHLAVDLPGGGGKVTLSPQYAVEFTERETTFRNYRGERYRYPEPVEQDVSCPYDEVFYSGS</sequence>
<evidence type="ECO:0000256" key="11">
    <source>
        <dbReference type="PIRSR" id="PIRSR004911-1"/>
    </source>
</evidence>
<keyword evidence="6 11" id="KW-0479">Metal-binding</keyword>
<dbReference type="Gene3D" id="3.20.20.70">
    <property type="entry name" value="Aldolase class I"/>
    <property type="match status" value="1"/>
</dbReference>
<dbReference type="InterPro" id="IPR013785">
    <property type="entry name" value="Aldolase_TIM"/>
</dbReference>
<comment type="cofactor">
    <cofactor evidence="2">
        <name>[4Fe-4S] cluster</name>
        <dbReference type="ChEBI" id="CHEBI:49883"/>
    </cofactor>
</comment>
<feature type="binding site" evidence="11">
    <location>
        <position position="179"/>
    </location>
    <ligand>
        <name>[4Fe-4S] cluster</name>
        <dbReference type="ChEBI" id="CHEBI:49883"/>
        <note>4Fe-4S-S-AdoMet</note>
    </ligand>
</feature>
<comment type="cofactor">
    <cofactor evidence="1 12">
        <name>pyridoxal 5'-phosphate</name>
        <dbReference type="ChEBI" id="CHEBI:597326"/>
    </cofactor>
</comment>
<keyword evidence="9 11" id="KW-0411">Iron-sulfur</keyword>
<keyword evidence="7 12" id="KW-0663">Pyridoxal phosphate</keyword>
<evidence type="ECO:0000313" key="16">
    <source>
        <dbReference type="Proteomes" id="UP000055590"/>
    </source>
</evidence>
<dbReference type="SUPFAM" id="SSF102114">
    <property type="entry name" value="Radical SAM enzymes"/>
    <property type="match status" value="1"/>
</dbReference>
<gene>
    <name evidence="15" type="ORF">AKJ08_1097</name>
</gene>
<dbReference type="Proteomes" id="UP000055590">
    <property type="component" value="Chromosome"/>
</dbReference>
<evidence type="ECO:0000256" key="3">
    <source>
        <dbReference type="ARBA" id="ARBA00008703"/>
    </source>
</evidence>
<dbReference type="Pfam" id="PF04055">
    <property type="entry name" value="Radical_SAM"/>
    <property type="match status" value="1"/>
</dbReference>
<evidence type="ECO:0000256" key="9">
    <source>
        <dbReference type="ARBA" id="ARBA00023014"/>
    </source>
</evidence>
<dbReference type="PIRSF" id="PIRSF004911">
    <property type="entry name" value="DUF160"/>
    <property type="match status" value="1"/>
</dbReference>
<evidence type="ECO:0000313" key="15">
    <source>
        <dbReference type="EMBL" id="AKU90710.1"/>
    </source>
</evidence>
<feature type="modified residue" description="N6-(pyridoxal phosphate)lysine" evidence="12">
    <location>
        <position position="387"/>
    </location>
</feature>
<dbReference type="PANTHER" id="PTHR30538">
    <property type="entry name" value="LYSINE 2,3-AMINOMUTASE-RELATED"/>
    <property type="match status" value="1"/>
</dbReference>
<name>A0A0K1PB24_9BACT</name>
<dbReference type="GO" id="GO:0046872">
    <property type="term" value="F:metal ion binding"/>
    <property type="evidence" value="ECO:0007669"/>
    <property type="project" value="UniProtKB-KW"/>
</dbReference>
<evidence type="ECO:0000256" key="6">
    <source>
        <dbReference type="ARBA" id="ARBA00022723"/>
    </source>
</evidence>
<feature type="binding site" evidence="11">
    <location>
        <position position="175"/>
    </location>
    <ligand>
        <name>[4Fe-4S] cluster</name>
        <dbReference type="ChEBI" id="CHEBI:49883"/>
        <note>4Fe-4S-S-AdoMet</note>
    </ligand>
</feature>
<dbReference type="NCBIfam" id="TIGR00238">
    <property type="entry name" value="KamA family radical SAM protein"/>
    <property type="match status" value="1"/>
</dbReference>
<dbReference type="InterPro" id="IPR003739">
    <property type="entry name" value="Lys_aminomutase/Glu_NH3_mut"/>
</dbReference>
<organism evidence="15 16">
    <name type="scientific">Vulgatibacter incomptus</name>
    <dbReference type="NCBI Taxonomy" id="1391653"/>
    <lineage>
        <taxon>Bacteria</taxon>
        <taxon>Pseudomonadati</taxon>
        <taxon>Myxococcota</taxon>
        <taxon>Myxococcia</taxon>
        <taxon>Myxococcales</taxon>
        <taxon>Cystobacterineae</taxon>
        <taxon>Vulgatibacteraceae</taxon>
        <taxon>Vulgatibacter</taxon>
    </lineage>
</organism>
<proteinExistence type="inferred from homology"/>
<keyword evidence="16" id="KW-1185">Reference proteome</keyword>
<evidence type="ECO:0000256" key="13">
    <source>
        <dbReference type="SAM" id="MobiDB-lite"/>
    </source>
</evidence>
<feature type="region of interest" description="Disordered" evidence="13">
    <location>
        <begin position="1"/>
        <end position="21"/>
    </location>
</feature>
<evidence type="ECO:0000256" key="7">
    <source>
        <dbReference type="ARBA" id="ARBA00022898"/>
    </source>
</evidence>
<dbReference type="CDD" id="cd01335">
    <property type="entry name" value="Radical_SAM"/>
    <property type="match status" value="1"/>
</dbReference>
<comment type="similarity">
    <text evidence="3">Belongs to the radical SAM superfamily. KamA family.</text>
</comment>
<evidence type="ECO:0000256" key="12">
    <source>
        <dbReference type="PIRSR" id="PIRSR603739-50"/>
    </source>
</evidence>
<dbReference type="InterPro" id="IPR025895">
    <property type="entry name" value="LAM_C_dom"/>
</dbReference>
<evidence type="ECO:0000256" key="5">
    <source>
        <dbReference type="ARBA" id="ARBA00022691"/>
    </source>
</evidence>
<keyword evidence="4 11" id="KW-0004">4Fe-4S</keyword>
<dbReference type="InterPro" id="IPR058240">
    <property type="entry name" value="rSAM_sf"/>
</dbReference>
<evidence type="ECO:0000259" key="14">
    <source>
        <dbReference type="PROSITE" id="PS51918"/>
    </source>
</evidence>
<dbReference type="GO" id="GO:0016853">
    <property type="term" value="F:isomerase activity"/>
    <property type="evidence" value="ECO:0007669"/>
    <property type="project" value="UniProtKB-KW"/>
</dbReference>
<dbReference type="SFLD" id="SFLDG01070">
    <property type="entry name" value="PLP-dependent"/>
    <property type="match status" value="1"/>
</dbReference>
<dbReference type="InterPro" id="IPR007197">
    <property type="entry name" value="rSAM"/>
</dbReference>
<dbReference type="GO" id="GO:0051539">
    <property type="term" value="F:4 iron, 4 sulfur cluster binding"/>
    <property type="evidence" value="ECO:0007669"/>
    <property type="project" value="UniProtKB-KW"/>
</dbReference>